<dbReference type="SFLD" id="SFLDG01066">
    <property type="entry name" value="organic_radical-activating_enz"/>
    <property type="match status" value="1"/>
</dbReference>
<evidence type="ECO:0000256" key="1">
    <source>
        <dbReference type="ARBA" id="ARBA00001966"/>
    </source>
</evidence>
<gene>
    <name evidence="12" type="ORF">FYJ50_04465</name>
</gene>
<accession>A0A7X2N2R3</accession>
<name>A0A7X2N2R3_9FIRM</name>
<dbReference type="SUPFAM" id="SSF54862">
    <property type="entry name" value="4Fe-4S ferredoxins"/>
    <property type="match status" value="1"/>
</dbReference>
<dbReference type="Pfam" id="PF04055">
    <property type="entry name" value="Radical_SAM"/>
    <property type="match status" value="1"/>
</dbReference>
<dbReference type="InterPro" id="IPR040074">
    <property type="entry name" value="BssD/PflA/YjjW"/>
</dbReference>
<evidence type="ECO:0000256" key="6">
    <source>
        <dbReference type="ARBA" id="ARBA00023002"/>
    </source>
</evidence>
<keyword evidence="3" id="KW-0004">4Fe-4S</keyword>
<dbReference type="SUPFAM" id="SSF102114">
    <property type="entry name" value="Radical SAM enzymes"/>
    <property type="match status" value="1"/>
</dbReference>
<dbReference type="InterPro" id="IPR017896">
    <property type="entry name" value="4Fe4S_Fe-S-bd"/>
</dbReference>
<dbReference type="PROSITE" id="PS51379">
    <property type="entry name" value="4FE4S_FER_2"/>
    <property type="match status" value="2"/>
</dbReference>
<protein>
    <submittedName>
        <fullName evidence="12">Glycyl-radical enzyme activating protein</fullName>
    </submittedName>
</protein>
<evidence type="ECO:0000256" key="2">
    <source>
        <dbReference type="ARBA" id="ARBA00009777"/>
    </source>
</evidence>
<sequence>MIKVSNIERFATHDGPGIRTTIFLKGCPLHCPWCANPETWTLDTILMHDEKKCVRCHCCQKVCEKMAIDFDPDFKINRNLCDGCQKCMDVCIPEAISFSGKEMTIDEILEEISKDDAYYKNSNGGITLSGGEPLFQFEEVFKLIQILKEKGYHIAIEITGMYNLNVLKKVEPYIDLFLHDIKHLNKEKLESITGASKEIIFNNLDYLSKTCKEKVIIRTPVIPGFNEEIVKDIILYAKEKGFKEVNLLPYHSLGKNKWHNLKKDYVYENEKMMDKSHLSSYTELGKELNICVKIGG</sequence>
<dbReference type="SFLD" id="SFLDS00029">
    <property type="entry name" value="Radical_SAM"/>
    <property type="match status" value="1"/>
</dbReference>
<dbReference type="InterPro" id="IPR007197">
    <property type="entry name" value="rSAM"/>
</dbReference>
<dbReference type="NCBIfam" id="TIGR02494">
    <property type="entry name" value="PFLE_PFLC"/>
    <property type="match status" value="1"/>
</dbReference>
<feature type="domain" description="4Fe-4S ferredoxin-type" evidence="10">
    <location>
        <begin position="74"/>
        <end position="101"/>
    </location>
</feature>
<comment type="catalytic activity">
    <reaction evidence="9">
        <text>glycyl-[protein] + reduced [flavodoxin] + S-adenosyl-L-methionine = glycin-2-yl radical-[protein] + semiquinone [flavodoxin] + 5'-deoxyadenosine + L-methionine + H(+)</text>
        <dbReference type="Rhea" id="RHEA:61976"/>
        <dbReference type="Rhea" id="RHEA-COMP:10622"/>
        <dbReference type="Rhea" id="RHEA-COMP:14480"/>
        <dbReference type="Rhea" id="RHEA-COMP:15993"/>
        <dbReference type="Rhea" id="RHEA-COMP:15994"/>
        <dbReference type="ChEBI" id="CHEBI:15378"/>
        <dbReference type="ChEBI" id="CHEBI:17319"/>
        <dbReference type="ChEBI" id="CHEBI:29947"/>
        <dbReference type="ChEBI" id="CHEBI:32722"/>
        <dbReference type="ChEBI" id="CHEBI:57618"/>
        <dbReference type="ChEBI" id="CHEBI:57844"/>
        <dbReference type="ChEBI" id="CHEBI:59789"/>
        <dbReference type="ChEBI" id="CHEBI:140311"/>
    </reaction>
</comment>
<dbReference type="InterPro" id="IPR012839">
    <property type="entry name" value="Organic_radical_activase"/>
</dbReference>
<evidence type="ECO:0000256" key="5">
    <source>
        <dbReference type="ARBA" id="ARBA00022723"/>
    </source>
</evidence>
<dbReference type="Proteomes" id="UP000470082">
    <property type="component" value="Unassembled WGS sequence"/>
</dbReference>
<dbReference type="InterPro" id="IPR001989">
    <property type="entry name" value="Radical_activat_CS"/>
</dbReference>
<evidence type="ECO:0000256" key="7">
    <source>
        <dbReference type="ARBA" id="ARBA00023004"/>
    </source>
</evidence>
<reference evidence="12 13" key="1">
    <citation type="submission" date="2019-08" db="EMBL/GenBank/DDBJ databases">
        <title>In-depth cultivation of the pig gut microbiome towards novel bacterial diversity and tailored functional studies.</title>
        <authorList>
            <person name="Wylensek D."/>
            <person name="Hitch T.C.A."/>
            <person name="Clavel T."/>
        </authorList>
    </citation>
    <scope>NUCLEOTIDE SEQUENCE [LARGE SCALE GENOMIC DNA]</scope>
    <source>
        <strain evidence="12 13">LKV-178-WT-2G</strain>
    </source>
</reference>
<dbReference type="Gene3D" id="3.20.20.70">
    <property type="entry name" value="Aldolase class I"/>
    <property type="match status" value="1"/>
</dbReference>
<dbReference type="EMBL" id="VUMM01000006">
    <property type="protein sequence ID" value="MSS01361.1"/>
    <property type="molecule type" value="Genomic_DNA"/>
</dbReference>
<evidence type="ECO:0000259" key="11">
    <source>
        <dbReference type="PROSITE" id="PS51918"/>
    </source>
</evidence>
<dbReference type="GO" id="GO:0046872">
    <property type="term" value="F:metal ion binding"/>
    <property type="evidence" value="ECO:0007669"/>
    <property type="project" value="UniProtKB-KW"/>
</dbReference>
<keyword evidence="5" id="KW-0479">Metal-binding</keyword>
<proteinExistence type="inferred from homology"/>
<dbReference type="InterPro" id="IPR034457">
    <property type="entry name" value="Organic_radical-activating"/>
</dbReference>
<keyword evidence="4" id="KW-0949">S-adenosyl-L-methionine</keyword>
<dbReference type="PANTHER" id="PTHR30352">
    <property type="entry name" value="PYRUVATE FORMATE-LYASE-ACTIVATING ENZYME"/>
    <property type="match status" value="1"/>
</dbReference>
<dbReference type="GO" id="GO:0051539">
    <property type="term" value="F:4 iron, 4 sulfur cluster binding"/>
    <property type="evidence" value="ECO:0007669"/>
    <property type="project" value="UniProtKB-KW"/>
</dbReference>
<keyword evidence="8" id="KW-0411">Iron-sulfur</keyword>
<comment type="caution">
    <text evidence="12">The sequence shown here is derived from an EMBL/GenBank/DDBJ whole genome shotgun (WGS) entry which is preliminary data.</text>
</comment>
<dbReference type="SFLD" id="SFLDG01118">
    <property type="entry name" value="activating_enzymes__group_2"/>
    <property type="match status" value="1"/>
</dbReference>
<evidence type="ECO:0000256" key="9">
    <source>
        <dbReference type="ARBA" id="ARBA00047365"/>
    </source>
</evidence>
<evidence type="ECO:0000313" key="13">
    <source>
        <dbReference type="Proteomes" id="UP000470082"/>
    </source>
</evidence>
<dbReference type="PIRSF" id="PIRSF000371">
    <property type="entry name" value="PFL_act_enz"/>
    <property type="match status" value="1"/>
</dbReference>
<keyword evidence="6" id="KW-0560">Oxidoreductase</keyword>
<dbReference type="AlphaFoldDB" id="A0A7X2N2R3"/>
<dbReference type="GO" id="GO:0016491">
    <property type="term" value="F:oxidoreductase activity"/>
    <property type="evidence" value="ECO:0007669"/>
    <property type="project" value="UniProtKB-KW"/>
</dbReference>
<dbReference type="PROSITE" id="PS51918">
    <property type="entry name" value="RADICAL_SAM"/>
    <property type="match status" value="1"/>
</dbReference>
<evidence type="ECO:0000259" key="10">
    <source>
        <dbReference type="PROSITE" id="PS51379"/>
    </source>
</evidence>
<dbReference type="PANTHER" id="PTHR30352:SF4">
    <property type="entry name" value="PYRUVATE FORMATE-LYASE 2-ACTIVATING ENZYME"/>
    <property type="match status" value="1"/>
</dbReference>
<keyword evidence="7" id="KW-0408">Iron</keyword>
<evidence type="ECO:0000256" key="8">
    <source>
        <dbReference type="ARBA" id="ARBA00023014"/>
    </source>
</evidence>
<dbReference type="InterPro" id="IPR058240">
    <property type="entry name" value="rSAM_sf"/>
</dbReference>
<dbReference type="RefSeq" id="WP_154459871.1">
    <property type="nucleotide sequence ID" value="NZ_VUMM01000006.1"/>
</dbReference>
<comment type="similarity">
    <text evidence="2">Belongs to the organic radical-activating enzymes family.</text>
</comment>
<evidence type="ECO:0000313" key="12">
    <source>
        <dbReference type="EMBL" id="MSS01361.1"/>
    </source>
</evidence>
<dbReference type="InterPro" id="IPR013785">
    <property type="entry name" value="Aldolase_TIM"/>
</dbReference>
<evidence type="ECO:0000256" key="4">
    <source>
        <dbReference type="ARBA" id="ARBA00022691"/>
    </source>
</evidence>
<evidence type="ECO:0000256" key="3">
    <source>
        <dbReference type="ARBA" id="ARBA00022485"/>
    </source>
</evidence>
<feature type="domain" description="4Fe-4S ferredoxin-type" evidence="10">
    <location>
        <begin position="44"/>
        <end position="73"/>
    </location>
</feature>
<dbReference type="Gene3D" id="3.30.70.20">
    <property type="match status" value="1"/>
</dbReference>
<feature type="domain" description="Radical SAM core" evidence="11">
    <location>
        <begin position="13"/>
        <end position="287"/>
    </location>
</feature>
<keyword evidence="13" id="KW-1185">Reference proteome</keyword>
<dbReference type="PROSITE" id="PS01087">
    <property type="entry name" value="RADICAL_ACTIVATING"/>
    <property type="match status" value="1"/>
</dbReference>
<comment type="cofactor">
    <cofactor evidence="1">
        <name>[4Fe-4S] cluster</name>
        <dbReference type="ChEBI" id="CHEBI:49883"/>
    </cofactor>
</comment>
<organism evidence="12 13">
    <name type="scientific">Floccifex porci</name>
    <dbReference type="NCBI Taxonomy" id="2606629"/>
    <lineage>
        <taxon>Bacteria</taxon>
        <taxon>Bacillati</taxon>
        <taxon>Bacillota</taxon>
        <taxon>Erysipelotrichia</taxon>
        <taxon>Erysipelotrichales</taxon>
        <taxon>Erysipelotrichaceae</taxon>
        <taxon>Floccifex</taxon>
    </lineage>
</organism>